<evidence type="ECO:0000313" key="1">
    <source>
        <dbReference type="EMBL" id="ORV08695.1"/>
    </source>
</evidence>
<dbReference type="EMBL" id="LQOJ01000013">
    <property type="protein sequence ID" value="ORV08695.1"/>
    <property type="molecule type" value="Genomic_DNA"/>
</dbReference>
<dbReference type="AlphaFoldDB" id="A0A1X1RLH0"/>
<sequence>MSGGGVLDFTNATFKDFIVTAVGVDPYAGDYESKAKLLRRMWQELPDAPAAKLNLELLDYWKDGKLIADESIGDAEQRMYDELLSSFGAAIEPSVSVDTEFLNKDFGTLDLSALPSGAMINTCG</sequence>
<dbReference type="Proteomes" id="UP000193484">
    <property type="component" value="Unassembled WGS sequence"/>
</dbReference>
<dbReference type="STRING" id="1793.AWC04_01855"/>
<gene>
    <name evidence="1" type="ORF">AWC04_01855</name>
</gene>
<name>A0A1X1RLH0_MYCFA</name>
<comment type="caution">
    <text evidence="1">The sequence shown here is derived from an EMBL/GenBank/DDBJ whole genome shotgun (WGS) entry which is preliminary data.</text>
</comment>
<keyword evidence="2" id="KW-1185">Reference proteome</keyword>
<accession>A0A1X1RLH0</accession>
<reference evidence="1 2" key="1">
    <citation type="submission" date="2016-01" db="EMBL/GenBank/DDBJ databases">
        <title>The new phylogeny of the genus Mycobacterium.</title>
        <authorList>
            <person name="Tarcisio F."/>
            <person name="Conor M."/>
            <person name="Antonella G."/>
            <person name="Elisabetta G."/>
            <person name="Giulia F.S."/>
            <person name="Sara T."/>
            <person name="Anna F."/>
            <person name="Clotilde B."/>
            <person name="Roberto B."/>
            <person name="Veronica D.S."/>
            <person name="Fabio R."/>
            <person name="Monica P."/>
            <person name="Olivier J."/>
            <person name="Enrico T."/>
            <person name="Nicola S."/>
        </authorList>
    </citation>
    <scope>NUCLEOTIDE SEQUENCE [LARGE SCALE GENOMIC DNA]</scope>
    <source>
        <strain evidence="1 2">DSM 44179</strain>
    </source>
</reference>
<organism evidence="1 2">
    <name type="scientific">Mycolicibacterium fallax</name>
    <name type="common">Mycobacterium fallax</name>
    <dbReference type="NCBI Taxonomy" id="1793"/>
    <lineage>
        <taxon>Bacteria</taxon>
        <taxon>Bacillati</taxon>
        <taxon>Actinomycetota</taxon>
        <taxon>Actinomycetes</taxon>
        <taxon>Mycobacteriales</taxon>
        <taxon>Mycobacteriaceae</taxon>
        <taxon>Mycolicibacterium</taxon>
    </lineage>
</organism>
<evidence type="ECO:0000313" key="2">
    <source>
        <dbReference type="Proteomes" id="UP000193484"/>
    </source>
</evidence>
<proteinExistence type="predicted"/>
<protein>
    <submittedName>
        <fullName evidence="1">Uncharacterized protein</fullName>
    </submittedName>
</protein>